<accession>A0A068WW90</accession>
<dbReference type="InterPro" id="IPR010736">
    <property type="entry name" value="SHIPPO-rpt"/>
</dbReference>
<dbReference type="PANTHER" id="PTHR21580">
    <property type="entry name" value="SHIPPO-1-RELATED"/>
    <property type="match status" value="1"/>
</dbReference>
<reference evidence="4" key="3">
    <citation type="submission" date="2020-10" db="UniProtKB">
        <authorList>
            <consortium name="WormBaseParasite"/>
        </authorList>
    </citation>
    <scope>IDENTIFICATION</scope>
</reference>
<protein>
    <submittedName>
        <fullName evidence="4">Protein STPG4</fullName>
    </submittedName>
</protein>
<evidence type="ECO:0000313" key="2">
    <source>
        <dbReference type="EMBL" id="CDS21970.1"/>
    </source>
</evidence>
<dbReference type="Proteomes" id="UP000492820">
    <property type="component" value="Unassembled WGS sequence"/>
</dbReference>
<reference evidence="2" key="2">
    <citation type="submission" date="2014-06" db="EMBL/GenBank/DDBJ databases">
        <authorList>
            <person name="Aslett M."/>
        </authorList>
    </citation>
    <scope>NUCLEOTIDE SEQUENCE</scope>
</reference>
<name>A0A068WW90_ECHGR</name>
<dbReference type="AlphaFoldDB" id="A0A068WW90"/>
<dbReference type="InterPro" id="IPR051291">
    <property type="entry name" value="CIMAP"/>
</dbReference>
<organism evidence="2">
    <name type="scientific">Echinococcus granulosus</name>
    <name type="common">Hydatid tapeworm</name>
    <dbReference type="NCBI Taxonomy" id="6210"/>
    <lineage>
        <taxon>Eukaryota</taxon>
        <taxon>Metazoa</taxon>
        <taxon>Spiralia</taxon>
        <taxon>Lophotrochozoa</taxon>
        <taxon>Platyhelminthes</taxon>
        <taxon>Cestoda</taxon>
        <taxon>Eucestoda</taxon>
        <taxon>Cyclophyllidea</taxon>
        <taxon>Taeniidae</taxon>
        <taxon>Echinococcus</taxon>
        <taxon>Echinococcus granulosus group</taxon>
    </lineage>
</organism>
<evidence type="ECO:0000256" key="1">
    <source>
        <dbReference type="SAM" id="MobiDB-lite"/>
    </source>
</evidence>
<dbReference type="WBParaSite" id="EgrG_000069800">
    <property type="protein sequence ID" value="EgrG_000069800"/>
    <property type="gene ID" value="EgrG_000069800"/>
</dbReference>
<dbReference type="EMBL" id="LK028585">
    <property type="protein sequence ID" value="CDS21970.1"/>
    <property type="molecule type" value="Genomic_DNA"/>
</dbReference>
<dbReference type="OrthoDB" id="406368at2759"/>
<sequence length="374" mass="42794">MNSSNLESCQRYRGCKWSSRTDYRKTFCPLNDYPGPGTYFTSMNDEWIRLITRGLQQNLTNSKHVLNVPRFIEKHVRDAKHENLPPPGLYFADESQPRKINPHRPPFATSAPRFPPGDLTIPGPGTYNINRDKYDSLCTLRNQKRIPFLSSDTRMSKEKTEPTPGPFAYKIPGMTEKMLLRLKRKEVGLKVPFDSSSERITKTAAKRCEGPGPHDYYNKLQPECRREIPEKISISRRNSDSRAPIERERCPPPTTYDVTMAFKALKDHRSFRASRRDKSNEAFLCSSPRFTKYTEGVAGFIANPGPGAYCVKRDPQPKCGTFRRTEERFRDVDNGQPGPADYKLDPAVGSSVYIRTFNVTLRRRTTSAPAHVKH</sequence>
<evidence type="ECO:0000313" key="4">
    <source>
        <dbReference type="WBParaSite" id="EgrG_000069800"/>
    </source>
</evidence>
<proteinExistence type="predicted"/>
<gene>
    <name evidence="2" type="ORF">EgrG_000069800</name>
</gene>
<evidence type="ECO:0000313" key="3">
    <source>
        <dbReference type="Proteomes" id="UP000492820"/>
    </source>
</evidence>
<dbReference type="PANTHER" id="PTHR21580:SF28">
    <property type="entry name" value="BOREALIN N-TERMINAL DOMAIN-CONTAINING PROTEIN-RELATED"/>
    <property type="match status" value="1"/>
</dbReference>
<dbReference type="Pfam" id="PF07004">
    <property type="entry name" value="SHIPPO-rpt"/>
    <property type="match status" value="2"/>
</dbReference>
<reference evidence="2 3" key="1">
    <citation type="journal article" date="2013" name="Nature">
        <title>The genomes of four tapeworm species reveal adaptations to parasitism.</title>
        <authorList>
            <person name="Tsai I.J."/>
            <person name="Zarowiecki M."/>
            <person name="Holroyd N."/>
            <person name="Garciarrubio A."/>
            <person name="Sanchez-Flores A."/>
            <person name="Brooks K.L."/>
            <person name="Tracey A."/>
            <person name="Bobes R.J."/>
            <person name="Fragoso G."/>
            <person name="Sciutto E."/>
            <person name="Aslett M."/>
            <person name="Beasley H."/>
            <person name="Bennett H.M."/>
            <person name="Cai J."/>
            <person name="Camicia F."/>
            <person name="Clark R."/>
            <person name="Cucher M."/>
            <person name="De Silva N."/>
            <person name="Day T.A."/>
            <person name="Deplazes P."/>
            <person name="Estrada K."/>
            <person name="Fernandez C."/>
            <person name="Holland P.W."/>
            <person name="Hou J."/>
            <person name="Hu S."/>
            <person name="Huckvale T."/>
            <person name="Hung S.S."/>
            <person name="Kamenetzky L."/>
            <person name="Keane J.A."/>
            <person name="Kiss F."/>
            <person name="Koziol U."/>
            <person name="Lambert O."/>
            <person name="Liu K."/>
            <person name="Luo X."/>
            <person name="Luo Y."/>
            <person name="Macchiaroli N."/>
            <person name="Nichol S."/>
            <person name="Paps J."/>
            <person name="Parkinson J."/>
            <person name="Pouchkina-Stantcheva N."/>
            <person name="Riddiford N."/>
            <person name="Rosenzvit M."/>
            <person name="Salinas G."/>
            <person name="Wasmuth J.D."/>
            <person name="Zamanian M."/>
            <person name="Zheng Y."/>
            <person name="Cai X."/>
            <person name="Soberon X."/>
            <person name="Olson P.D."/>
            <person name="Laclette J.P."/>
            <person name="Brehm K."/>
            <person name="Berriman M."/>
            <person name="Garciarrubio A."/>
            <person name="Bobes R.J."/>
            <person name="Fragoso G."/>
            <person name="Sanchez-Flores A."/>
            <person name="Estrada K."/>
            <person name="Cevallos M.A."/>
            <person name="Morett E."/>
            <person name="Gonzalez V."/>
            <person name="Portillo T."/>
            <person name="Ochoa-Leyva A."/>
            <person name="Jose M.V."/>
            <person name="Sciutto E."/>
            <person name="Landa A."/>
            <person name="Jimenez L."/>
            <person name="Valdes V."/>
            <person name="Carrero J.C."/>
            <person name="Larralde C."/>
            <person name="Morales-Montor J."/>
            <person name="Limon-Lason J."/>
            <person name="Soberon X."/>
            <person name="Laclette J.P."/>
        </authorList>
    </citation>
    <scope>NUCLEOTIDE SEQUENCE [LARGE SCALE GENOMIC DNA]</scope>
</reference>
<feature type="region of interest" description="Disordered" evidence="1">
    <location>
        <begin position="107"/>
        <end position="126"/>
    </location>
</feature>